<comment type="caution">
    <text evidence="2">The sequence shown here is derived from an EMBL/GenBank/DDBJ whole genome shotgun (WGS) entry which is preliminary data.</text>
</comment>
<feature type="region of interest" description="Disordered" evidence="1">
    <location>
        <begin position="73"/>
        <end position="129"/>
    </location>
</feature>
<gene>
    <name evidence="2" type="ORF">AYL99_05302</name>
</gene>
<dbReference type="GeneID" id="30009470"/>
<proteinExistence type="predicted"/>
<reference evidence="2 3" key="1">
    <citation type="submission" date="2016-04" db="EMBL/GenBank/DDBJ databases">
        <title>Draft genome of Fonsecaea erecta CBS 125763.</title>
        <authorList>
            <person name="Weiss V.A."/>
            <person name="Vicente V.A."/>
            <person name="Raittz R.T."/>
            <person name="Moreno L.F."/>
            <person name="De Souza E.M."/>
            <person name="Pedrosa F.O."/>
            <person name="Steffens M.B."/>
            <person name="Faoro H."/>
            <person name="Tadra-Sfeir M.Z."/>
            <person name="Najafzadeh M.J."/>
            <person name="Felipe M.S."/>
            <person name="Teixeira M."/>
            <person name="Sun J."/>
            <person name="Xi L."/>
            <person name="Gomes R."/>
            <person name="De Azevedo C.M."/>
            <person name="Salgado C.G."/>
            <person name="Da Silva M.B."/>
            <person name="Nascimento M.F."/>
            <person name="Queiroz-Telles F."/>
            <person name="Attili D.S."/>
            <person name="Gorbushina A."/>
        </authorList>
    </citation>
    <scope>NUCLEOTIDE SEQUENCE [LARGE SCALE GENOMIC DNA]</scope>
    <source>
        <strain evidence="2 3">CBS 125763</strain>
    </source>
</reference>
<dbReference type="OrthoDB" id="4161430at2759"/>
<evidence type="ECO:0000256" key="1">
    <source>
        <dbReference type="SAM" id="MobiDB-lite"/>
    </source>
</evidence>
<dbReference type="Proteomes" id="UP000078343">
    <property type="component" value="Unassembled WGS sequence"/>
</dbReference>
<dbReference type="AlphaFoldDB" id="A0A178ZKH4"/>
<accession>A0A178ZKH4</accession>
<protein>
    <submittedName>
        <fullName evidence="2">Uncharacterized protein</fullName>
    </submittedName>
</protein>
<dbReference type="RefSeq" id="XP_018693667.1">
    <property type="nucleotide sequence ID" value="XM_018836814.1"/>
</dbReference>
<name>A0A178ZKH4_9EURO</name>
<evidence type="ECO:0000313" key="2">
    <source>
        <dbReference type="EMBL" id="OAP60300.1"/>
    </source>
</evidence>
<feature type="compositionally biased region" description="Basic and acidic residues" evidence="1">
    <location>
        <begin position="82"/>
        <end position="125"/>
    </location>
</feature>
<keyword evidence="3" id="KW-1185">Reference proteome</keyword>
<evidence type="ECO:0000313" key="3">
    <source>
        <dbReference type="Proteomes" id="UP000078343"/>
    </source>
</evidence>
<organism evidence="2 3">
    <name type="scientific">Fonsecaea erecta</name>
    <dbReference type="NCBI Taxonomy" id="1367422"/>
    <lineage>
        <taxon>Eukaryota</taxon>
        <taxon>Fungi</taxon>
        <taxon>Dikarya</taxon>
        <taxon>Ascomycota</taxon>
        <taxon>Pezizomycotina</taxon>
        <taxon>Eurotiomycetes</taxon>
        <taxon>Chaetothyriomycetidae</taxon>
        <taxon>Chaetothyriales</taxon>
        <taxon>Herpotrichiellaceae</taxon>
        <taxon>Fonsecaea</taxon>
    </lineage>
</organism>
<dbReference type="EMBL" id="LVYI01000004">
    <property type="protein sequence ID" value="OAP60300.1"/>
    <property type="molecule type" value="Genomic_DNA"/>
</dbReference>
<sequence>MTGSREIPVIVITPPPEESPTSTVSILTARHWGLWAKGCLRKLDCTSAKGYNYSTMTDDDDVELVDLLPRAAPTAGKLPTEPQDKVAAEARHRQVEAHDRPVTETPLDERSNKGHKQTEEADRHGAKATSPKRFVDIDVERAAASELDKLVFYKKHLAVLESIRFRGDMMRAFEQECKQPWFNPSEFEDDLPPLLPQTTHIRRKAEELLKDLVENPIPDIGDMLEAKGQRKTSVCMAWHVVLESHGRDIGKKALFEPVVLGDWKEDSCQTWEEILNQKSRDY</sequence>